<feature type="compositionally biased region" description="Low complexity" evidence="2">
    <location>
        <begin position="381"/>
        <end position="394"/>
    </location>
</feature>
<evidence type="ECO:0000313" key="4">
    <source>
        <dbReference type="Proteomes" id="UP000037751"/>
    </source>
</evidence>
<comment type="caution">
    <text evidence="3">The sequence shown here is derived from an EMBL/GenBank/DDBJ whole genome shotgun (WGS) entry which is preliminary data.</text>
</comment>
<evidence type="ECO:0000256" key="2">
    <source>
        <dbReference type="SAM" id="MobiDB-lite"/>
    </source>
</evidence>
<keyword evidence="1" id="KW-0175">Coiled coil</keyword>
<feature type="coiled-coil region" evidence="1">
    <location>
        <begin position="156"/>
        <end position="263"/>
    </location>
</feature>
<dbReference type="EMBL" id="LGAV01000002">
    <property type="protein sequence ID" value="KOS15464.1"/>
    <property type="molecule type" value="Genomic_DNA"/>
</dbReference>
<feature type="compositionally biased region" description="Basic and acidic residues" evidence="2">
    <location>
        <begin position="409"/>
        <end position="420"/>
    </location>
</feature>
<feature type="compositionally biased region" description="Low complexity" evidence="2">
    <location>
        <begin position="1"/>
        <end position="14"/>
    </location>
</feature>
<sequence>MSESSPARPSTSSPKVRKRPSTLLEVSTIASNPSVLSLDELAEWEDSLASLQRKPSADEFSRIVNEISSHRRLNGGPRHRKSHQSFASSDDGRSTSSRYAAMEGDTSALPLRLCCCGQTECDVAQRVSQQLQDMESDLQLSAEIGQALLQRQDAIVHRAQQESEEHAQQRDQLLGRLSQSIKETQRLEHQLSQAQFNLEAADQSQHALLAELEGARQQLKQMKMHRVKVTQLEARLTHVRTELEDTKAELAAERRRRVSAEKKHKQLMVQRCSELSERLEEEAQRTRFTQSTAQAYARAWEAVQARLASAHVPDQSDGSLPDDALRSMVEEHEALCRDHEHLQSLLQAANDEVAQLQEAAESSMPLPPALDMELANSVRAPSSSSSVLDPPSGSDKLLDYVHETTPSLHSHEDTHSHDTGSLHAFGSEHGVPDPPHETRSALLGSLMDTVSRTYTKLQQADIDTLATRLQRQKLAGDVAHLSRTTIQANIRDIEGMKEHFRVLLEKEARRGTSTQGSLVTRRDFFALVKLHRESLLELARLRRCVNDIQLNPSQASKLLHEHLGASTTVSSQRSWISRMLTGVLSSDTSSSPDTTPPSTPSINESAFVRFPTSEPVAATTPSASLPMPMSRALPEHRTAAPPSRMLPRASAAVMSTSVAVHVHGMHSSGKPGMLKTKASQPNLLQQAAGGSRRVVSQTPSMPPVPAWHEPMLRPRARGLSDSSIHSTFLEHGATSDAAVDRVLTPAALTLSTD</sequence>
<dbReference type="AlphaFoldDB" id="A0A0M8MW10"/>
<feature type="region of interest" description="Disordered" evidence="2">
    <location>
        <begin position="584"/>
        <end position="603"/>
    </location>
</feature>
<protein>
    <submittedName>
        <fullName evidence="3">Uncharacterized protein</fullName>
    </submittedName>
</protein>
<feature type="region of interest" description="Disordered" evidence="2">
    <location>
        <begin position="377"/>
        <end position="439"/>
    </location>
</feature>
<feature type="compositionally biased region" description="Basic residues" evidence="2">
    <location>
        <begin position="70"/>
        <end position="83"/>
    </location>
</feature>
<dbReference type="RefSeq" id="XP_017993096.1">
    <property type="nucleotide sequence ID" value="XM_018137102.1"/>
</dbReference>
<dbReference type="STRING" id="77020.A0A0M8MW10"/>
<feature type="region of interest" description="Disordered" evidence="2">
    <location>
        <begin position="68"/>
        <end position="98"/>
    </location>
</feature>
<feature type="region of interest" description="Disordered" evidence="2">
    <location>
        <begin position="1"/>
        <end position="25"/>
    </location>
</feature>
<organism evidence="3 4">
    <name type="scientific">Malassezia pachydermatis</name>
    <dbReference type="NCBI Taxonomy" id="77020"/>
    <lineage>
        <taxon>Eukaryota</taxon>
        <taxon>Fungi</taxon>
        <taxon>Dikarya</taxon>
        <taxon>Basidiomycota</taxon>
        <taxon>Ustilaginomycotina</taxon>
        <taxon>Malasseziomycetes</taxon>
        <taxon>Malasseziales</taxon>
        <taxon>Malasseziaceae</taxon>
        <taxon>Malassezia</taxon>
    </lineage>
</organism>
<gene>
    <name evidence="3" type="ORF">Malapachy_2614</name>
</gene>
<feature type="compositionally biased region" description="Polar residues" evidence="2">
    <location>
        <begin position="84"/>
        <end position="98"/>
    </location>
</feature>
<evidence type="ECO:0000256" key="1">
    <source>
        <dbReference type="SAM" id="Coils"/>
    </source>
</evidence>
<feature type="region of interest" description="Disordered" evidence="2">
    <location>
        <begin position="690"/>
        <end position="709"/>
    </location>
</feature>
<dbReference type="Proteomes" id="UP000037751">
    <property type="component" value="Unassembled WGS sequence"/>
</dbReference>
<evidence type="ECO:0000313" key="3">
    <source>
        <dbReference type="EMBL" id="KOS15464.1"/>
    </source>
</evidence>
<dbReference type="OrthoDB" id="4088568at2759"/>
<keyword evidence="4" id="KW-1185">Reference proteome</keyword>
<feature type="compositionally biased region" description="Basic and acidic residues" evidence="2">
    <location>
        <begin position="430"/>
        <end position="439"/>
    </location>
</feature>
<name>A0A0M8MW10_9BASI</name>
<proteinExistence type="predicted"/>
<accession>A0A0M8MW10</accession>
<reference evidence="3 4" key="1">
    <citation type="submission" date="2015-07" db="EMBL/GenBank/DDBJ databases">
        <title>Draft Genome Sequence of Malassezia furfur CBS1878 and Malassezia pachydermatis CBS1879.</title>
        <authorList>
            <person name="Triana S."/>
            <person name="Ohm R."/>
            <person name="Gonzalez A."/>
            <person name="DeCock H."/>
            <person name="Restrepo S."/>
            <person name="Celis A."/>
        </authorList>
    </citation>
    <scope>NUCLEOTIDE SEQUENCE [LARGE SCALE GENOMIC DNA]</scope>
    <source>
        <strain evidence="3 4">CBS 1879</strain>
    </source>
</reference>
<dbReference type="VEuPathDB" id="FungiDB:Malapachy_2614"/>
<dbReference type="GeneID" id="28728977"/>